<proteinExistence type="predicted"/>
<dbReference type="PANTHER" id="PTHR39185:SF1">
    <property type="entry name" value="SWARMING MOTILITY PROTEIN SWRD"/>
    <property type="match status" value="1"/>
</dbReference>
<dbReference type="Pfam" id="PF06289">
    <property type="entry name" value="FlbD"/>
    <property type="match status" value="1"/>
</dbReference>
<evidence type="ECO:0008006" key="3">
    <source>
        <dbReference type="Google" id="ProtNLM"/>
    </source>
</evidence>
<evidence type="ECO:0000313" key="2">
    <source>
        <dbReference type="Proteomes" id="UP000619534"/>
    </source>
</evidence>
<gene>
    <name evidence="1" type="ORF">GCM10007216_21370</name>
</gene>
<reference evidence="2" key="1">
    <citation type="journal article" date="2019" name="Int. J. Syst. Evol. Microbiol.">
        <title>The Global Catalogue of Microorganisms (GCM) 10K type strain sequencing project: providing services to taxonomists for standard genome sequencing and annotation.</title>
        <authorList>
            <consortium name="The Broad Institute Genomics Platform"/>
            <consortium name="The Broad Institute Genome Sequencing Center for Infectious Disease"/>
            <person name="Wu L."/>
            <person name="Ma J."/>
        </authorList>
    </citation>
    <scope>NUCLEOTIDE SEQUENCE [LARGE SCALE GENOMIC DNA]</scope>
    <source>
        <strain evidence="2">CCM 7282</strain>
    </source>
</reference>
<accession>A0ABQ1P4E1</accession>
<comment type="caution">
    <text evidence="1">The sequence shown here is derived from an EMBL/GenBank/DDBJ whole genome shotgun (WGS) entry which is preliminary data.</text>
</comment>
<dbReference type="RefSeq" id="WP_062445845.1">
    <property type="nucleotide sequence ID" value="NZ_BMCJ01000003.1"/>
</dbReference>
<dbReference type="PANTHER" id="PTHR39185">
    <property type="entry name" value="SWARMING MOTILITY PROTEIN SWRD"/>
    <property type="match status" value="1"/>
</dbReference>
<dbReference type="EMBL" id="BMCJ01000003">
    <property type="protein sequence ID" value="GGC90322.1"/>
    <property type="molecule type" value="Genomic_DNA"/>
</dbReference>
<protein>
    <recommendedName>
        <fullName evidence="3">Flagellar protein FlbD</fullName>
    </recommendedName>
</protein>
<dbReference type="InterPro" id="IPR009384">
    <property type="entry name" value="SwrD-like"/>
</dbReference>
<organism evidence="1 2">
    <name type="scientific">Thalassobacillus devorans</name>
    <dbReference type="NCBI Taxonomy" id="279813"/>
    <lineage>
        <taxon>Bacteria</taxon>
        <taxon>Bacillati</taxon>
        <taxon>Bacillota</taxon>
        <taxon>Bacilli</taxon>
        <taxon>Bacillales</taxon>
        <taxon>Bacillaceae</taxon>
        <taxon>Thalassobacillus</taxon>
    </lineage>
</organism>
<keyword evidence="2" id="KW-1185">Reference proteome</keyword>
<dbReference type="Proteomes" id="UP000619534">
    <property type="component" value="Unassembled WGS sequence"/>
</dbReference>
<name>A0ABQ1P4E1_9BACI</name>
<sequence>MITLTRLNGETFQLNALYIEQIQSCPDATITTTTGKKLVVREEEQLIVARMKRFYQDIGFTGQWKGAGDQE</sequence>
<evidence type="ECO:0000313" key="1">
    <source>
        <dbReference type="EMBL" id="GGC90322.1"/>
    </source>
</evidence>